<dbReference type="Proteomes" id="UP000838878">
    <property type="component" value="Chromosome 2"/>
</dbReference>
<protein>
    <recommendedName>
        <fullName evidence="2">C2H2-type domain-containing protein</fullName>
    </recommendedName>
</protein>
<gene>
    <name evidence="3" type="ORF">BINO364_LOCUS7350</name>
</gene>
<dbReference type="GO" id="GO:0008270">
    <property type="term" value="F:zinc ion binding"/>
    <property type="evidence" value="ECO:0007669"/>
    <property type="project" value="InterPro"/>
</dbReference>
<dbReference type="EMBL" id="OV170222">
    <property type="protein sequence ID" value="CAH0721228.1"/>
    <property type="molecule type" value="Genomic_DNA"/>
</dbReference>
<evidence type="ECO:0000313" key="3">
    <source>
        <dbReference type="EMBL" id="CAH0721228.1"/>
    </source>
</evidence>
<evidence type="ECO:0000256" key="1">
    <source>
        <dbReference type="SAM" id="MobiDB-lite"/>
    </source>
</evidence>
<feature type="region of interest" description="Disordered" evidence="1">
    <location>
        <begin position="234"/>
        <end position="260"/>
    </location>
</feature>
<name>A0A8J9VEV0_9NEOP</name>
<dbReference type="InterPro" id="IPR003604">
    <property type="entry name" value="Matrin/U1-like-C_Znf_C2H2"/>
</dbReference>
<evidence type="ECO:0000259" key="2">
    <source>
        <dbReference type="PROSITE" id="PS00028"/>
    </source>
</evidence>
<feature type="non-terminal residue" evidence="3">
    <location>
        <position position="686"/>
    </location>
</feature>
<dbReference type="InterPro" id="IPR013087">
    <property type="entry name" value="Znf_C2H2_type"/>
</dbReference>
<evidence type="ECO:0000313" key="4">
    <source>
        <dbReference type="Proteomes" id="UP000838878"/>
    </source>
</evidence>
<dbReference type="PROSITE" id="PS00028">
    <property type="entry name" value="ZINC_FINGER_C2H2_1"/>
    <property type="match status" value="1"/>
</dbReference>
<sequence>MAPNFSKDAILQGSVDYFCLICETYLISEEEAFVHVSNVTHLKKLSTIQYVDEYMEDGIKKINGKYFCELCNKLLPVLARVRLHIMDLTHIDKKSYHILKRKNNFVIAFEQFVINEQSWHGLNENSCALCNLEYEDEELHKVESCHILNLIQNKVEFDKNKNVYRKVDEVSFQCLTCNSILALHDLTSHFNEGEHKSIYQTCCEAYQKIKHVPAEKSNKSKVVNKNILKTQDKCDKNNSTDLNNEKKQTKELDAGTKDEKLDSSKINKALKSTTENKENVSENNENVSKNINNDVNVLNSQYVYDENCEDNICKMLNTTDYVTKDENGKTWCILCDWIMDSCKIFDHVEGQHHQTILKLHKERAKKLKNINKPHKNVAAKNSTDKDNMLLLNSIDTFQKNGININFESNSATCKKCTIALEYDFEAISKHIAEHNKSIPTKEKRKPAEFPSGTDKLADRQNSLFTSPVHLKRDTEDTILEINGKTDDTIKINDSCEDKNSIHVPKQTDSKKIQIAKLELKKPKKIVLSKVPLIAYIKNLTAIDGSMFKDIIINEKFVINFLSFCFIAHEKHLYKCILCEESMTFNNILDHTQTPRHDKAINETSVILQVDSEFIRELQPGKFHCGFCNIVKSSWDEMLEHLETSSHKEGKNSANWRLMQYEPQLAHNSMQRQIQETLFLEMFNRFF</sequence>
<keyword evidence="4" id="KW-1185">Reference proteome</keyword>
<dbReference type="SMART" id="SM00451">
    <property type="entry name" value="ZnF_U1"/>
    <property type="match status" value="4"/>
</dbReference>
<proteinExistence type="predicted"/>
<feature type="domain" description="C2H2-type" evidence="2">
    <location>
        <begin position="68"/>
        <end position="90"/>
    </location>
</feature>
<dbReference type="GO" id="GO:0003676">
    <property type="term" value="F:nucleic acid binding"/>
    <property type="evidence" value="ECO:0007669"/>
    <property type="project" value="InterPro"/>
</dbReference>
<dbReference type="OrthoDB" id="7339672at2759"/>
<accession>A0A8J9VEV0</accession>
<dbReference type="SMART" id="SM00355">
    <property type="entry name" value="ZnF_C2H2"/>
    <property type="match status" value="5"/>
</dbReference>
<reference evidence="3" key="1">
    <citation type="submission" date="2021-12" db="EMBL/GenBank/DDBJ databases">
        <authorList>
            <person name="Martin H S."/>
        </authorList>
    </citation>
    <scope>NUCLEOTIDE SEQUENCE</scope>
</reference>
<dbReference type="AlphaFoldDB" id="A0A8J9VEV0"/>
<organism evidence="3 4">
    <name type="scientific">Brenthis ino</name>
    <name type="common">lesser marbled fritillary</name>
    <dbReference type="NCBI Taxonomy" id="405034"/>
    <lineage>
        <taxon>Eukaryota</taxon>
        <taxon>Metazoa</taxon>
        <taxon>Ecdysozoa</taxon>
        <taxon>Arthropoda</taxon>
        <taxon>Hexapoda</taxon>
        <taxon>Insecta</taxon>
        <taxon>Pterygota</taxon>
        <taxon>Neoptera</taxon>
        <taxon>Endopterygota</taxon>
        <taxon>Lepidoptera</taxon>
        <taxon>Glossata</taxon>
        <taxon>Ditrysia</taxon>
        <taxon>Papilionoidea</taxon>
        <taxon>Nymphalidae</taxon>
        <taxon>Heliconiinae</taxon>
        <taxon>Argynnini</taxon>
        <taxon>Brenthis</taxon>
    </lineage>
</organism>